<protein>
    <submittedName>
        <fullName evidence="1">GCN5-related N-acetyltransferase</fullName>
    </submittedName>
</protein>
<dbReference type="AlphaFoldDB" id="B1T9U1"/>
<proteinExistence type="predicted"/>
<evidence type="ECO:0000313" key="2">
    <source>
        <dbReference type="Proteomes" id="UP000004814"/>
    </source>
</evidence>
<organism evidence="1 2">
    <name type="scientific">Burkholderia ambifaria MEX-5</name>
    <dbReference type="NCBI Taxonomy" id="396597"/>
    <lineage>
        <taxon>Bacteria</taxon>
        <taxon>Pseudomonadati</taxon>
        <taxon>Pseudomonadota</taxon>
        <taxon>Betaproteobacteria</taxon>
        <taxon>Burkholderiales</taxon>
        <taxon>Burkholderiaceae</taxon>
        <taxon>Burkholderia</taxon>
        <taxon>Burkholderia cepacia complex</taxon>
    </lineage>
</organism>
<dbReference type="GO" id="GO:0016740">
    <property type="term" value="F:transferase activity"/>
    <property type="evidence" value="ECO:0007669"/>
    <property type="project" value="UniProtKB-KW"/>
</dbReference>
<keyword evidence="1" id="KW-0808">Transferase</keyword>
<evidence type="ECO:0000313" key="1">
    <source>
        <dbReference type="EMBL" id="EDT39664.1"/>
    </source>
</evidence>
<accession>B1T9U1</accession>
<comment type="caution">
    <text evidence="1">The sequence shown here is derived from an EMBL/GenBank/DDBJ whole genome shotgun (WGS) entry which is preliminary data.</text>
</comment>
<reference evidence="1 2" key="1">
    <citation type="submission" date="2008-03" db="EMBL/GenBank/DDBJ databases">
        <title>Sequencing of the draft genome and assembly of Burkholderia ambifaria MEX-5.</title>
        <authorList>
            <consortium name="US DOE Joint Genome Institute (JGI-PGF)"/>
            <person name="Copeland A."/>
            <person name="Lucas S."/>
            <person name="Lapidus A."/>
            <person name="Glavina del Rio T."/>
            <person name="Dalin E."/>
            <person name="Tice H."/>
            <person name="Bruce D."/>
            <person name="Goodwin L."/>
            <person name="Pitluck S."/>
            <person name="Larimer F."/>
            <person name="Land M.L."/>
            <person name="Hauser L."/>
            <person name="Tiedje J."/>
            <person name="Richardson P."/>
        </authorList>
    </citation>
    <scope>NUCLEOTIDE SEQUENCE [LARGE SCALE GENOMIC DNA]</scope>
    <source>
        <strain evidence="1 2">MEX-5</strain>
    </source>
</reference>
<name>B1T9U1_9BURK</name>
<gene>
    <name evidence="1" type="ORF">BamMEX5DRAFT_4557</name>
</gene>
<dbReference type="PATRIC" id="fig|396597.7.peg.3212"/>
<dbReference type="EMBL" id="ABLK01000174">
    <property type="protein sequence ID" value="EDT39664.1"/>
    <property type="molecule type" value="Genomic_DNA"/>
</dbReference>
<sequence length="30" mass="3729">MLGFNRDPIPISMHDRDDMRFYLMQRQIEC</sequence>
<dbReference type="Proteomes" id="UP000004814">
    <property type="component" value="Unassembled WGS sequence"/>
</dbReference>